<dbReference type="OrthoDB" id="7883230at2759"/>
<name>A0A3B0JK22_DROGU</name>
<keyword evidence="2" id="KW-0732">Signal</keyword>
<dbReference type="PROSITE" id="PS51257">
    <property type="entry name" value="PROKAR_LIPOPROTEIN"/>
    <property type="match status" value="1"/>
</dbReference>
<organism evidence="4 5">
    <name type="scientific">Drosophila guanche</name>
    <name type="common">Fruit fly</name>
    <dbReference type="NCBI Taxonomy" id="7266"/>
    <lineage>
        <taxon>Eukaryota</taxon>
        <taxon>Metazoa</taxon>
        <taxon>Ecdysozoa</taxon>
        <taxon>Arthropoda</taxon>
        <taxon>Hexapoda</taxon>
        <taxon>Insecta</taxon>
        <taxon>Pterygota</taxon>
        <taxon>Neoptera</taxon>
        <taxon>Endopterygota</taxon>
        <taxon>Diptera</taxon>
        <taxon>Brachycera</taxon>
        <taxon>Muscomorpha</taxon>
        <taxon>Ephydroidea</taxon>
        <taxon>Drosophilidae</taxon>
        <taxon>Drosophila</taxon>
        <taxon>Sophophora</taxon>
    </lineage>
</organism>
<evidence type="ECO:0000259" key="3">
    <source>
        <dbReference type="Pfam" id="PF05267"/>
    </source>
</evidence>
<evidence type="ECO:0000256" key="2">
    <source>
        <dbReference type="SAM" id="SignalP"/>
    </source>
</evidence>
<feature type="domain" description="Protein TsetseEP" evidence="3">
    <location>
        <begin position="63"/>
        <end position="181"/>
    </location>
</feature>
<dbReference type="STRING" id="7266.A0A3B0JK22"/>
<gene>
    <name evidence="4" type="ORF">DGUA_6G001086</name>
</gene>
<protein>
    <recommendedName>
        <fullName evidence="3">Protein TsetseEP domain-containing protein</fullName>
    </recommendedName>
</protein>
<dbReference type="Pfam" id="PF05267">
    <property type="entry name" value="DUF725"/>
    <property type="match status" value="1"/>
</dbReference>
<feature type="chain" id="PRO_5017469849" description="Protein TsetseEP domain-containing protein" evidence="2">
    <location>
        <begin position="32"/>
        <end position="272"/>
    </location>
</feature>
<dbReference type="Proteomes" id="UP000268350">
    <property type="component" value="Unassembled WGS sequence"/>
</dbReference>
<dbReference type="InterPro" id="IPR007931">
    <property type="entry name" value="TsetseEP"/>
</dbReference>
<reference evidence="5" key="1">
    <citation type="submission" date="2018-01" db="EMBL/GenBank/DDBJ databases">
        <authorList>
            <person name="Alioto T."/>
            <person name="Alioto T."/>
        </authorList>
    </citation>
    <scope>NUCLEOTIDE SEQUENCE [LARGE SCALE GENOMIC DNA]</scope>
</reference>
<feature type="region of interest" description="Disordered" evidence="1">
    <location>
        <begin position="205"/>
        <end position="258"/>
    </location>
</feature>
<feature type="compositionally biased region" description="Polar residues" evidence="1">
    <location>
        <begin position="241"/>
        <end position="254"/>
    </location>
</feature>
<evidence type="ECO:0000313" key="5">
    <source>
        <dbReference type="Proteomes" id="UP000268350"/>
    </source>
</evidence>
<feature type="signal peptide" evidence="2">
    <location>
        <begin position="1"/>
        <end position="31"/>
    </location>
</feature>
<keyword evidence="5" id="KW-1185">Reference proteome</keyword>
<dbReference type="EMBL" id="OUUW01000001">
    <property type="protein sequence ID" value="SPP73586.1"/>
    <property type="molecule type" value="Genomic_DNA"/>
</dbReference>
<feature type="compositionally biased region" description="Low complexity" evidence="1">
    <location>
        <begin position="208"/>
        <end position="240"/>
    </location>
</feature>
<evidence type="ECO:0000313" key="4">
    <source>
        <dbReference type="EMBL" id="SPP73586.1"/>
    </source>
</evidence>
<sequence>MLRTNTQTINMQQGILIVAVLLACLAASCSSTAPPMSTMNGHSRMLQLMSSTSQQQKDNPTRSIGCFQYYGEQFDKHLKQYEYEYGRCQQQASEQNADLSEKYNYIVYRIGNETLDNCKALTACTYQANALDSLNCYSAQGSEASRNSYNLSSTASQYSADLTRAQQQVTFSEQECSNSSTRRYEARVDQSYIDLQSCLSGAIPVPEPSTTQVPTTTTAQVPTTGAPTTATTLESTPDDTFVSTWSDSVPPSSTGKKHGLASKIGGLIHHIV</sequence>
<evidence type="ECO:0000256" key="1">
    <source>
        <dbReference type="SAM" id="MobiDB-lite"/>
    </source>
</evidence>
<proteinExistence type="predicted"/>
<dbReference type="AlphaFoldDB" id="A0A3B0JK22"/>
<accession>A0A3B0JK22</accession>